<dbReference type="InParanoid" id="A7S8K3"/>
<dbReference type="PANTHER" id="PTHR34213">
    <property type="entry name" value="NUCLEAR TRANSPORT FACTOR 2 (NTF2) FAMILY PROTEIN"/>
    <property type="match status" value="1"/>
</dbReference>
<dbReference type="PANTHER" id="PTHR34213:SF2">
    <property type="entry name" value="NUCLEAR TRANSPORT FACTOR 2 (NTF2) FAMILY PROTEIN"/>
    <property type="match status" value="1"/>
</dbReference>
<evidence type="ECO:0000313" key="1">
    <source>
        <dbReference type="EMBL" id="EDO39953.1"/>
    </source>
</evidence>
<dbReference type="AlphaFoldDB" id="A7S8K3"/>
<protein>
    <submittedName>
        <fullName evidence="1">Uncharacterized protein</fullName>
    </submittedName>
</protein>
<name>A7S8K3_NEMVE</name>
<reference evidence="1 2" key="1">
    <citation type="journal article" date="2007" name="Science">
        <title>Sea anemone genome reveals ancestral eumetazoan gene repertoire and genomic organization.</title>
        <authorList>
            <person name="Putnam N.H."/>
            <person name="Srivastava M."/>
            <person name="Hellsten U."/>
            <person name="Dirks B."/>
            <person name="Chapman J."/>
            <person name="Salamov A."/>
            <person name="Terry A."/>
            <person name="Shapiro H."/>
            <person name="Lindquist E."/>
            <person name="Kapitonov V.V."/>
            <person name="Jurka J."/>
            <person name="Genikhovich G."/>
            <person name="Grigoriev I.V."/>
            <person name="Lucas S.M."/>
            <person name="Steele R.E."/>
            <person name="Finnerty J.R."/>
            <person name="Technau U."/>
            <person name="Martindale M.Q."/>
            <person name="Rokhsar D.S."/>
        </authorList>
    </citation>
    <scope>NUCLEOTIDE SEQUENCE [LARGE SCALE GENOMIC DNA]</scope>
    <source>
        <strain evidence="2">CH2 X CH6</strain>
    </source>
</reference>
<organism evidence="1 2">
    <name type="scientific">Nematostella vectensis</name>
    <name type="common">Starlet sea anemone</name>
    <dbReference type="NCBI Taxonomy" id="45351"/>
    <lineage>
        <taxon>Eukaryota</taxon>
        <taxon>Metazoa</taxon>
        <taxon>Cnidaria</taxon>
        <taxon>Anthozoa</taxon>
        <taxon>Hexacorallia</taxon>
        <taxon>Actiniaria</taxon>
        <taxon>Edwardsiidae</taxon>
        <taxon>Nematostella</taxon>
    </lineage>
</organism>
<sequence length="196" mass="22761">MVVGFIFKRVIPSMVIYYGAMQAYLGYHMFTTPSTLQKPMSSLIKPNEARKKLVQGVKDVYKGNAKPETFQNWSKDFEFEDMFTYMEGIGPITNTGYLIKEFDPVVIDYKSEVHYEDGFRLEMTHNYTAFKRFTFTLPTVIYAKTERDKLVAIRDEFFGKSLITEGNAPFMFIGKMSRVIRTVQGKLFNLRTTQNP</sequence>
<dbReference type="HOGENOM" id="CLU_1391734_0_0_1"/>
<proteinExistence type="predicted"/>
<dbReference type="eggNOG" id="ENOG502RWRF">
    <property type="taxonomic scope" value="Eukaryota"/>
</dbReference>
<dbReference type="Proteomes" id="UP000001593">
    <property type="component" value="Unassembled WGS sequence"/>
</dbReference>
<accession>A7S8K3</accession>
<dbReference type="EMBL" id="DS469598">
    <property type="protein sequence ID" value="EDO39953.1"/>
    <property type="molecule type" value="Genomic_DNA"/>
</dbReference>
<dbReference type="KEGG" id="nve:5511678"/>
<gene>
    <name evidence="1" type="ORF">NEMVEDRAFT_v1g243589</name>
</gene>
<keyword evidence="2" id="KW-1185">Reference proteome</keyword>
<evidence type="ECO:0000313" key="2">
    <source>
        <dbReference type="Proteomes" id="UP000001593"/>
    </source>
</evidence>